<protein>
    <recommendedName>
        <fullName evidence="4">DUF2867 domain-containing protein</fullName>
    </recommendedName>
</protein>
<dbReference type="RefSeq" id="WP_100439324.1">
    <property type="nucleotide sequence ID" value="NZ_CBCPIZ010000020.1"/>
</dbReference>
<evidence type="ECO:0000313" key="3">
    <source>
        <dbReference type="Proteomes" id="UP000230167"/>
    </source>
</evidence>
<comment type="caution">
    <text evidence="2">The sequence shown here is derived from an EMBL/GenBank/DDBJ whole genome shotgun (WGS) entry which is preliminary data.</text>
</comment>
<sequence>MPGSTRDRRSFPGVQLPAQEGGSPTEVTLIAQLGIGAGDALVTDASQRQRHHPAFIDALDEPSARLGGMHLQQGDASSLYSFTVGAGGHPFHRHAGPRMFTAIAGSAGAELRFATASDTQLARDPAAFARTLRRIRIPPDCLFTVRFGGGTWHQFASNHRAHPALFALSCHSNELAGAMGDQARAQVQRNAADIPSLTEVLPEALWPSAATLAAAPLLQLSLQAAPPSLCAYLCARTRGLFGPLRRIPLRPLRGFVERATPAYPIHARAAASDGLLPAALPHSHYQDQTTLRLDRAQVTHHSASALLADVLEGFLCNPPAGVGHLMALRNRLVAPLRLRTSPLGCPVSSLLSTDRSRLFAGRYPVLDARIDAGDSCAEVLLGADDRHLRFRSSVRVQRCAEGHVEISLGSRVQTRNAFGRLYMALIDAAHRHYVAPALLRRAVEHALAPELAAVDAWTAPPAHG</sequence>
<dbReference type="InterPro" id="IPR021295">
    <property type="entry name" value="DUF2867"/>
</dbReference>
<accession>A0A2J0UGE3</accession>
<evidence type="ECO:0008006" key="4">
    <source>
        <dbReference type="Google" id="ProtNLM"/>
    </source>
</evidence>
<dbReference type="OrthoDB" id="7058586at2"/>
<feature type="compositionally biased region" description="Basic and acidic residues" evidence="1">
    <location>
        <begin position="1"/>
        <end position="10"/>
    </location>
</feature>
<dbReference type="AlphaFoldDB" id="A0A2J0UGE3"/>
<proteinExistence type="predicted"/>
<name>A0A2J0UGE3_STEMA</name>
<evidence type="ECO:0000256" key="1">
    <source>
        <dbReference type="SAM" id="MobiDB-lite"/>
    </source>
</evidence>
<dbReference type="EMBL" id="NEQV01000001">
    <property type="protein sequence ID" value="PJL33929.1"/>
    <property type="molecule type" value="Genomic_DNA"/>
</dbReference>
<dbReference type="Pfam" id="PF11066">
    <property type="entry name" value="DUF2867"/>
    <property type="match status" value="1"/>
</dbReference>
<evidence type="ECO:0000313" key="2">
    <source>
        <dbReference type="EMBL" id="PJL33929.1"/>
    </source>
</evidence>
<gene>
    <name evidence="2" type="ORF">B9Y64_02195</name>
</gene>
<organism evidence="2 3">
    <name type="scientific">Stenotrophomonas maltophilia</name>
    <name type="common">Pseudomonas maltophilia</name>
    <name type="synonym">Xanthomonas maltophilia</name>
    <dbReference type="NCBI Taxonomy" id="40324"/>
    <lineage>
        <taxon>Bacteria</taxon>
        <taxon>Pseudomonadati</taxon>
        <taxon>Pseudomonadota</taxon>
        <taxon>Gammaproteobacteria</taxon>
        <taxon>Lysobacterales</taxon>
        <taxon>Lysobacteraceae</taxon>
        <taxon>Stenotrophomonas</taxon>
        <taxon>Stenotrophomonas maltophilia group</taxon>
    </lineage>
</organism>
<dbReference type="Proteomes" id="UP000230167">
    <property type="component" value="Unassembled WGS sequence"/>
</dbReference>
<reference evidence="2 3" key="1">
    <citation type="journal article" date="2017" name="Front. Microbiol.">
        <title>Double-Face Meets the Bacterial World: The Opportunistic Pathogen Stenotrophomonas maltophilia.</title>
        <authorList>
            <person name="Lira F."/>
            <person name="Berg G."/>
            <person name="Martinez J.L."/>
        </authorList>
    </citation>
    <scope>NUCLEOTIDE SEQUENCE [LARGE SCALE GENOMIC DNA]</scope>
    <source>
        <strain evidence="2 3">EA1</strain>
    </source>
</reference>
<feature type="region of interest" description="Disordered" evidence="1">
    <location>
        <begin position="1"/>
        <end position="23"/>
    </location>
</feature>